<dbReference type="AlphaFoldDB" id="A0ABD6CJI1"/>
<evidence type="ECO:0000256" key="4">
    <source>
        <dbReference type="ARBA" id="ARBA00022692"/>
    </source>
</evidence>
<dbReference type="PANTHER" id="PTHR43373:SF1">
    <property type="entry name" value="NA(+)_H(+) ANTIPORTER SUBUNIT A"/>
    <property type="match status" value="1"/>
</dbReference>
<dbReference type="PANTHER" id="PTHR43373">
    <property type="entry name" value="NA(+)/H(+) ANTIPORTER SUBUNIT"/>
    <property type="match status" value="1"/>
</dbReference>
<proteinExistence type="predicted"/>
<comment type="subcellular location">
    <subcellularLocation>
        <location evidence="1">Cell membrane</location>
        <topology evidence="1">Multi-pass membrane protein</topology>
    </subcellularLocation>
</comment>
<feature type="transmembrane region" description="Helical" evidence="7">
    <location>
        <begin position="129"/>
        <end position="149"/>
    </location>
</feature>
<keyword evidence="4 7" id="KW-0812">Transmembrane</keyword>
<reference evidence="10 11" key="1">
    <citation type="journal article" date="2019" name="Int. J. Syst. Evol. Microbiol.">
        <title>The Global Catalogue of Microorganisms (GCM) 10K type strain sequencing project: providing services to taxonomists for standard genome sequencing and annotation.</title>
        <authorList>
            <consortium name="The Broad Institute Genomics Platform"/>
            <consortium name="The Broad Institute Genome Sequencing Center for Infectious Disease"/>
            <person name="Wu L."/>
            <person name="Ma J."/>
        </authorList>
    </citation>
    <scope>NUCLEOTIDE SEQUENCE [LARGE SCALE GENOMIC DNA]</scope>
    <source>
        <strain evidence="10 11">CGMCC 1.12125</strain>
    </source>
</reference>
<dbReference type="InterPro" id="IPR025383">
    <property type="entry name" value="MrpA_C/MbhD"/>
</dbReference>
<dbReference type="RefSeq" id="WP_247381130.1">
    <property type="nucleotide sequence ID" value="NZ_JALLGV010000009.1"/>
</dbReference>
<sequence length="178" mass="18378">MTDPVVVALLVWLLVTATTVAAFSDPLATIVAFGVYSLGMAMLWAVFRAPDVGLTEAAVGAGVTTALFLVVVFRTGVGRPGLFRSQSEISPQSLAVVGGFVAVVLWTVPSLPAVGDPTAPGFQRVAPAYLARSPALGVTNVVTAVLVAFRGFDTFGEVVVVFAAGIAVLAVFDREVVR</sequence>
<dbReference type="InterPro" id="IPR050616">
    <property type="entry name" value="CPA3_Na-H_Antiporter_A"/>
</dbReference>
<comment type="caution">
    <text evidence="10">The sequence shown here is derived from an EMBL/GenBank/DDBJ whole genome shotgun (WGS) entry which is preliminary data.</text>
</comment>
<organism evidence="10 11">
    <name type="scientific">Halorientalis brevis</name>
    <dbReference type="NCBI Taxonomy" id="1126241"/>
    <lineage>
        <taxon>Archaea</taxon>
        <taxon>Methanobacteriati</taxon>
        <taxon>Methanobacteriota</taxon>
        <taxon>Stenosarchaea group</taxon>
        <taxon>Halobacteria</taxon>
        <taxon>Halobacteriales</taxon>
        <taxon>Haloarculaceae</taxon>
        <taxon>Halorientalis</taxon>
    </lineage>
</organism>
<evidence type="ECO:0000256" key="1">
    <source>
        <dbReference type="ARBA" id="ARBA00004651"/>
    </source>
</evidence>
<evidence type="ECO:0000256" key="5">
    <source>
        <dbReference type="ARBA" id="ARBA00022989"/>
    </source>
</evidence>
<dbReference type="EMBL" id="JBHUDJ010000015">
    <property type="protein sequence ID" value="MFD1589422.1"/>
    <property type="molecule type" value="Genomic_DNA"/>
</dbReference>
<keyword evidence="5 7" id="KW-1133">Transmembrane helix</keyword>
<dbReference type="Proteomes" id="UP001597119">
    <property type="component" value="Unassembled WGS sequence"/>
</dbReference>
<dbReference type="InterPro" id="IPR046806">
    <property type="entry name" value="MrpA_C/MbhE"/>
</dbReference>
<dbReference type="NCBIfam" id="NF009159">
    <property type="entry name" value="PRK12504.1"/>
    <property type="match status" value="1"/>
</dbReference>
<evidence type="ECO:0000259" key="9">
    <source>
        <dbReference type="Pfam" id="PF20501"/>
    </source>
</evidence>
<gene>
    <name evidence="10" type="ORF">ACFR9U_20800</name>
</gene>
<dbReference type="GO" id="GO:0005886">
    <property type="term" value="C:plasma membrane"/>
    <property type="evidence" value="ECO:0007669"/>
    <property type="project" value="UniProtKB-SubCell"/>
</dbReference>
<feature type="transmembrane region" description="Helical" evidence="7">
    <location>
        <begin position="59"/>
        <end position="77"/>
    </location>
</feature>
<dbReference type="Gene3D" id="1.20.120.1200">
    <property type="entry name" value="NADH-ubiquinone/plastoquinone oxidoreductase chain 6, subunit NuoJ"/>
    <property type="match status" value="1"/>
</dbReference>
<evidence type="ECO:0000256" key="6">
    <source>
        <dbReference type="ARBA" id="ARBA00023136"/>
    </source>
</evidence>
<keyword evidence="11" id="KW-1185">Reference proteome</keyword>
<keyword evidence="3" id="KW-1003">Cell membrane</keyword>
<dbReference type="Pfam" id="PF20501">
    <property type="entry name" value="MbhE"/>
    <property type="match status" value="1"/>
</dbReference>
<keyword evidence="6 7" id="KW-0472">Membrane</keyword>
<feature type="transmembrane region" description="Helical" evidence="7">
    <location>
        <begin position="89"/>
        <end position="108"/>
    </location>
</feature>
<evidence type="ECO:0000256" key="2">
    <source>
        <dbReference type="ARBA" id="ARBA00022448"/>
    </source>
</evidence>
<evidence type="ECO:0000256" key="3">
    <source>
        <dbReference type="ARBA" id="ARBA00022475"/>
    </source>
</evidence>
<evidence type="ECO:0000313" key="11">
    <source>
        <dbReference type="Proteomes" id="UP001597119"/>
    </source>
</evidence>
<keyword evidence="2" id="KW-0813">Transport</keyword>
<feature type="domain" description="MrpA C-terminal/MbhD" evidence="8">
    <location>
        <begin position="12"/>
        <end position="75"/>
    </location>
</feature>
<evidence type="ECO:0000256" key="7">
    <source>
        <dbReference type="SAM" id="Phobius"/>
    </source>
</evidence>
<accession>A0ABD6CJI1</accession>
<protein>
    <submittedName>
        <fullName evidence="10">DUF4040 domain-containing protein</fullName>
    </submittedName>
</protein>
<evidence type="ECO:0000313" key="10">
    <source>
        <dbReference type="EMBL" id="MFD1589422.1"/>
    </source>
</evidence>
<dbReference type="Pfam" id="PF13244">
    <property type="entry name" value="MbhD"/>
    <property type="match status" value="1"/>
</dbReference>
<feature type="transmembrane region" description="Helical" evidence="7">
    <location>
        <begin position="27"/>
        <end position="47"/>
    </location>
</feature>
<feature type="transmembrane region" description="Helical" evidence="7">
    <location>
        <begin position="155"/>
        <end position="172"/>
    </location>
</feature>
<feature type="domain" description="MrpA C-terminal/MbhE" evidence="9">
    <location>
        <begin position="119"/>
        <end position="174"/>
    </location>
</feature>
<evidence type="ECO:0000259" key="8">
    <source>
        <dbReference type="Pfam" id="PF13244"/>
    </source>
</evidence>
<dbReference type="InterPro" id="IPR042106">
    <property type="entry name" value="Nuo/plastoQ_OxRdtase_6_NuoJ"/>
</dbReference>
<name>A0ABD6CJI1_9EURY</name>